<organism evidence="2 3">
    <name type="scientific">Geopseudomonas sagittaria</name>
    <dbReference type="NCBI Taxonomy" id="1135990"/>
    <lineage>
        <taxon>Bacteria</taxon>
        <taxon>Pseudomonadati</taxon>
        <taxon>Pseudomonadota</taxon>
        <taxon>Gammaproteobacteria</taxon>
        <taxon>Pseudomonadales</taxon>
        <taxon>Pseudomonadaceae</taxon>
        <taxon>Geopseudomonas</taxon>
    </lineage>
</organism>
<keyword evidence="3" id="KW-1185">Reference proteome</keyword>
<accession>A0A1I5Q7B3</accession>
<feature type="region of interest" description="Disordered" evidence="1">
    <location>
        <begin position="131"/>
        <end position="152"/>
    </location>
</feature>
<sequence length="244" mass="25134">MLLPCYRLCLIRLFPVMLVCVVGISGCSTGQQFLSPPPEPARASEPARVQAPTSAELPYYASRPGMKVYSAPKRGSRVLATLTRHQKVLRSDVQRGYARIRTPDGQIQGWVDNGLLIWRLPASQLSATRKGAVECAPQPAPPVSPAEPAAPVAAEPAASVELAVPAEPAAPAELAAPAESAAAAELTVPAESAAPAELAAPAESAAPAEQAALAEPAAPAETSPPAGNSDGLQARPGAEVFDRF</sequence>
<feature type="region of interest" description="Disordered" evidence="1">
    <location>
        <begin position="194"/>
        <end position="244"/>
    </location>
</feature>
<dbReference type="PROSITE" id="PS51257">
    <property type="entry name" value="PROKAR_LIPOPROTEIN"/>
    <property type="match status" value="1"/>
</dbReference>
<gene>
    <name evidence="2" type="ORF">SAMN05216229_102226</name>
</gene>
<evidence type="ECO:0000256" key="1">
    <source>
        <dbReference type="SAM" id="MobiDB-lite"/>
    </source>
</evidence>
<evidence type="ECO:0000313" key="2">
    <source>
        <dbReference type="EMBL" id="SFP42248.1"/>
    </source>
</evidence>
<evidence type="ECO:0000313" key="3">
    <source>
        <dbReference type="Proteomes" id="UP000243084"/>
    </source>
</evidence>
<reference evidence="3" key="1">
    <citation type="submission" date="2016-10" db="EMBL/GenBank/DDBJ databases">
        <authorList>
            <person name="Varghese N."/>
            <person name="Submissions S."/>
        </authorList>
    </citation>
    <scope>NUCLEOTIDE SEQUENCE [LARGE SCALE GENOMIC DNA]</scope>
    <source>
        <strain evidence="3">JCM 18195</strain>
    </source>
</reference>
<dbReference type="Proteomes" id="UP000243084">
    <property type="component" value="Unassembled WGS sequence"/>
</dbReference>
<proteinExistence type="predicted"/>
<dbReference type="AlphaFoldDB" id="A0A1I5Q7B3"/>
<name>A0A1I5Q7B3_9GAMM</name>
<dbReference type="Gene3D" id="2.30.30.40">
    <property type="entry name" value="SH3 Domains"/>
    <property type="match status" value="1"/>
</dbReference>
<protein>
    <recommendedName>
        <fullName evidence="4">SH3 domain-containing protein</fullName>
    </recommendedName>
</protein>
<feature type="compositionally biased region" description="Low complexity" evidence="1">
    <location>
        <begin position="194"/>
        <end position="226"/>
    </location>
</feature>
<dbReference type="EMBL" id="FOXM01000002">
    <property type="protein sequence ID" value="SFP42248.1"/>
    <property type="molecule type" value="Genomic_DNA"/>
</dbReference>
<evidence type="ECO:0008006" key="4">
    <source>
        <dbReference type="Google" id="ProtNLM"/>
    </source>
</evidence>